<gene>
    <name evidence="1" type="ORF">AV656_13040</name>
</gene>
<protein>
    <recommendedName>
        <fullName evidence="3">Thiopeptide-type bacteriocin biosynthesis domain-containing protein</fullName>
    </recommendedName>
</protein>
<organism evidence="1 2">
    <name type="scientific">Bhargavaea cecembensis</name>
    <dbReference type="NCBI Taxonomy" id="394098"/>
    <lineage>
        <taxon>Bacteria</taxon>
        <taxon>Bacillati</taxon>
        <taxon>Bacillota</taxon>
        <taxon>Bacilli</taxon>
        <taxon>Bacillales</taxon>
        <taxon>Caryophanaceae</taxon>
        <taxon>Bhargavaea</taxon>
    </lineage>
</organism>
<evidence type="ECO:0000313" key="1">
    <source>
        <dbReference type="EMBL" id="KZE37483.1"/>
    </source>
</evidence>
<evidence type="ECO:0000313" key="2">
    <source>
        <dbReference type="Proteomes" id="UP000076490"/>
    </source>
</evidence>
<proteinExistence type="predicted"/>
<comment type="caution">
    <text evidence="1">The sequence shown here is derived from an EMBL/GenBank/DDBJ whole genome shotgun (WGS) entry which is preliminary data.</text>
</comment>
<name>A0A161SJL7_9BACL</name>
<reference evidence="1 2" key="1">
    <citation type="submission" date="2016-01" db="EMBL/GenBank/DDBJ databases">
        <title>Whole genome sequencing of Bhargavaea cecembensis T14.</title>
        <authorList>
            <person name="Hong K.W."/>
        </authorList>
    </citation>
    <scope>NUCLEOTIDE SEQUENCE [LARGE SCALE GENOMIC DNA]</scope>
    <source>
        <strain evidence="1 2">T14</strain>
    </source>
</reference>
<dbReference type="Proteomes" id="UP000076490">
    <property type="component" value="Unassembled WGS sequence"/>
</dbReference>
<accession>A0A161SJL7</accession>
<sequence>MKKDADIMKDVKIFNFSKATDTAFVRTVIFRARDVRVPYYISRSWESGPHLAVTFDGSADDTAIELFASGMRREAEAVQLDPRDDLQVREQYRKMVSRIAVLEEKDAPETMADHGTVKVEENRFHYHNPALTRIIHQMRFELQPVLEEVFFRLHEDGEPMPVLMPLLFHHVSETYRDQGRNKGYFSFISHVQGFLELSEKQNLPYTEADFEKRFRTHEHDIGALDAQGDPHIEQWKEVWGKISDSYKTEIHRNVDEGYLDTIRKSVDELDAGFRNDFHQQFIHYFRRTGFLADRDATAYRFIINVLYLSLPFLRVSALKKQQFIYMAYRYNETKNARTWREEIGI</sequence>
<evidence type="ECO:0008006" key="3">
    <source>
        <dbReference type="Google" id="ProtNLM"/>
    </source>
</evidence>
<dbReference type="AlphaFoldDB" id="A0A161SJL7"/>
<dbReference type="EMBL" id="LQNT01000011">
    <property type="protein sequence ID" value="KZE37483.1"/>
    <property type="molecule type" value="Genomic_DNA"/>
</dbReference>